<dbReference type="Proteomes" id="UP001151760">
    <property type="component" value="Unassembled WGS sequence"/>
</dbReference>
<dbReference type="EMBL" id="BQNB010015456">
    <property type="protein sequence ID" value="GJT40239.1"/>
    <property type="molecule type" value="Genomic_DNA"/>
</dbReference>
<comment type="caution">
    <text evidence="2">The sequence shown here is derived from an EMBL/GenBank/DDBJ whole genome shotgun (WGS) entry which is preliminary data.</text>
</comment>
<evidence type="ECO:0000313" key="3">
    <source>
        <dbReference type="Proteomes" id="UP001151760"/>
    </source>
</evidence>
<reference evidence="2" key="1">
    <citation type="journal article" date="2022" name="Int. J. Mol. Sci.">
        <title>Draft Genome of Tanacetum Coccineum: Genomic Comparison of Closely Related Tanacetum-Family Plants.</title>
        <authorList>
            <person name="Yamashiro T."/>
            <person name="Shiraishi A."/>
            <person name="Nakayama K."/>
            <person name="Satake H."/>
        </authorList>
    </citation>
    <scope>NUCLEOTIDE SEQUENCE</scope>
</reference>
<keyword evidence="3" id="KW-1185">Reference proteome</keyword>
<feature type="compositionally biased region" description="Basic and acidic residues" evidence="1">
    <location>
        <begin position="47"/>
        <end position="65"/>
    </location>
</feature>
<reference evidence="2" key="2">
    <citation type="submission" date="2022-01" db="EMBL/GenBank/DDBJ databases">
        <authorList>
            <person name="Yamashiro T."/>
            <person name="Shiraishi A."/>
            <person name="Satake H."/>
            <person name="Nakayama K."/>
        </authorList>
    </citation>
    <scope>NUCLEOTIDE SEQUENCE</scope>
</reference>
<evidence type="ECO:0000313" key="2">
    <source>
        <dbReference type="EMBL" id="GJT40239.1"/>
    </source>
</evidence>
<sequence>MSYLVTLKVIVAFNGAKGGVAKGGQKGREISNQCVRWAGFDQVDKTESTGLEESIHDQNKGKTSSEVESAIIPHVLNLGQIHDLLANSHEEFQNFSYEEILATSDDMEIEKLEHTAESSPT</sequence>
<name>A0ABQ5DTS5_9ASTR</name>
<gene>
    <name evidence="2" type="ORF">Tco_0940104</name>
</gene>
<proteinExistence type="predicted"/>
<evidence type="ECO:0000256" key="1">
    <source>
        <dbReference type="SAM" id="MobiDB-lite"/>
    </source>
</evidence>
<feature type="region of interest" description="Disordered" evidence="1">
    <location>
        <begin position="47"/>
        <end position="66"/>
    </location>
</feature>
<organism evidence="2 3">
    <name type="scientific">Tanacetum coccineum</name>
    <dbReference type="NCBI Taxonomy" id="301880"/>
    <lineage>
        <taxon>Eukaryota</taxon>
        <taxon>Viridiplantae</taxon>
        <taxon>Streptophyta</taxon>
        <taxon>Embryophyta</taxon>
        <taxon>Tracheophyta</taxon>
        <taxon>Spermatophyta</taxon>
        <taxon>Magnoliopsida</taxon>
        <taxon>eudicotyledons</taxon>
        <taxon>Gunneridae</taxon>
        <taxon>Pentapetalae</taxon>
        <taxon>asterids</taxon>
        <taxon>campanulids</taxon>
        <taxon>Asterales</taxon>
        <taxon>Asteraceae</taxon>
        <taxon>Asteroideae</taxon>
        <taxon>Anthemideae</taxon>
        <taxon>Anthemidinae</taxon>
        <taxon>Tanacetum</taxon>
    </lineage>
</organism>
<accession>A0ABQ5DTS5</accession>
<protein>
    <submittedName>
        <fullName evidence="2">Uncharacterized protein</fullName>
    </submittedName>
</protein>